<dbReference type="EC" id="4.2.1.17" evidence="2"/>
<dbReference type="InterPro" id="IPR014748">
    <property type="entry name" value="Enoyl-CoA_hydra_C"/>
</dbReference>
<keyword evidence="3" id="KW-1185">Reference proteome</keyword>
<evidence type="ECO:0000313" key="2">
    <source>
        <dbReference type="EMBL" id="PQD95540.1"/>
    </source>
</evidence>
<keyword evidence="2" id="KW-0456">Lyase</keyword>
<evidence type="ECO:0000313" key="3">
    <source>
        <dbReference type="Proteomes" id="UP000239663"/>
    </source>
</evidence>
<dbReference type="InterPro" id="IPR001753">
    <property type="entry name" value="Enoyl-CoA_hydra/iso"/>
</dbReference>
<sequence length="263" mass="28918">MESASVVKSVIVQKDGSVATVSLNRPEVLNALNKEMMQELNKELKSLSLDDDISIIVLKGNGGAFCSGGDIKSMFDLGTEKDFYHIMDCINELAMCLYTMPKLTIAAVHGAAAGLGFSLALATDCIIAEKDSKVAMNFIGIGLIPDGGGHFFLERRLGELNTMKLIWDGEVLKAPQALEMGLIDIVTEGGLEETVNEKVAEWKQKPLQAMIRTKKILAETKRPQLLKTLELEKCSQFVMRQTEDHQEGIKAFVEKRKPAFKGK</sequence>
<comment type="caution">
    <text evidence="2">The sequence shown here is derived from an EMBL/GenBank/DDBJ whole genome shotgun (WGS) entry which is preliminary data.</text>
</comment>
<organism evidence="2 3">
    <name type="scientific">Pradoshia eiseniae</name>
    <dbReference type="NCBI Taxonomy" id="2064768"/>
    <lineage>
        <taxon>Bacteria</taxon>
        <taxon>Bacillati</taxon>
        <taxon>Bacillota</taxon>
        <taxon>Bacilli</taxon>
        <taxon>Bacillales</taxon>
        <taxon>Bacillaceae</taxon>
        <taxon>Pradoshia</taxon>
    </lineage>
</organism>
<proteinExistence type="inferred from homology"/>
<dbReference type="Proteomes" id="UP000239663">
    <property type="component" value="Unassembled WGS sequence"/>
</dbReference>
<dbReference type="EMBL" id="PKOZ01000004">
    <property type="protein sequence ID" value="PQD95540.1"/>
    <property type="molecule type" value="Genomic_DNA"/>
</dbReference>
<dbReference type="Gene3D" id="3.90.226.10">
    <property type="entry name" value="2-enoyl-CoA Hydratase, Chain A, domain 1"/>
    <property type="match status" value="1"/>
</dbReference>
<dbReference type="RefSeq" id="WP_104849295.1">
    <property type="nucleotide sequence ID" value="NZ_PKOZ01000004.1"/>
</dbReference>
<dbReference type="NCBIfam" id="NF005804">
    <property type="entry name" value="PRK07659.1"/>
    <property type="match status" value="1"/>
</dbReference>
<comment type="similarity">
    <text evidence="1">Belongs to the enoyl-CoA hydratase/isomerase family.</text>
</comment>
<dbReference type="PANTHER" id="PTHR43459:SF1">
    <property type="entry name" value="EG:BACN32G11.4 PROTEIN"/>
    <property type="match status" value="1"/>
</dbReference>
<dbReference type="Pfam" id="PF00378">
    <property type="entry name" value="ECH_1"/>
    <property type="match status" value="1"/>
</dbReference>
<evidence type="ECO:0000256" key="1">
    <source>
        <dbReference type="ARBA" id="ARBA00005254"/>
    </source>
</evidence>
<dbReference type="InterPro" id="IPR029045">
    <property type="entry name" value="ClpP/crotonase-like_dom_sf"/>
</dbReference>
<dbReference type="PANTHER" id="PTHR43459">
    <property type="entry name" value="ENOYL-COA HYDRATASE"/>
    <property type="match status" value="1"/>
</dbReference>
<reference evidence="2 3" key="1">
    <citation type="submission" date="2017-12" db="EMBL/GenBank/DDBJ databases">
        <title>Taxonomic description and draft genome of Pradoshia cofamensis Gen. nov., sp. nov., a thermotolerant bacillale isolated from anterior gut of earthworm Eisenia fetida.</title>
        <authorList>
            <person name="Saha T."/>
            <person name="Chakraborty R."/>
        </authorList>
    </citation>
    <scope>NUCLEOTIDE SEQUENCE [LARGE SCALE GENOMIC DNA]</scope>
    <source>
        <strain evidence="2 3">EAG3</strain>
    </source>
</reference>
<dbReference type="CDD" id="cd06558">
    <property type="entry name" value="crotonase-like"/>
    <property type="match status" value="1"/>
</dbReference>
<accession>A0A2S7N0K5</accession>
<dbReference type="AlphaFoldDB" id="A0A2S7N0K5"/>
<protein>
    <submittedName>
        <fullName evidence="2">Enoyl-CoA hydratase</fullName>
        <ecNumber evidence="2">4.2.1.17</ecNumber>
    </submittedName>
</protein>
<gene>
    <name evidence="2" type="ORF">CYL18_09665</name>
</gene>
<dbReference type="SUPFAM" id="SSF52096">
    <property type="entry name" value="ClpP/crotonase"/>
    <property type="match status" value="1"/>
</dbReference>
<dbReference type="GO" id="GO:0004300">
    <property type="term" value="F:enoyl-CoA hydratase activity"/>
    <property type="evidence" value="ECO:0007669"/>
    <property type="project" value="UniProtKB-EC"/>
</dbReference>
<dbReference type="OrthoDB" id="9775794at2"/>
<name>A0A2S7N0K5_9BACI</name>
<dbReference type="Gene3D" id="1.10.12.10">
    <property type="entry name" value="Lyase 2-enoyl-coa Hydratase, Chain A, domain 2"/>
    <property type="match status" value="1"/>
</dbReference>